<proteinExistence type="predicted"/>
<dbReference type="KEGG" id="ruv:EC9_23580"/>
<dbReference type="CDD" id="cd04301">
    <property type="entry name" value="NAT_SF"/>
    <property type="match status" value="1"/>
</dbReference>
<evidence type="ECO:0000313" key="4">
    <source>
        <dbReference type="EMBL" id="QDS88170.1"/>
    </source>
</evidence>
<accession>A0A517LZX5</accession>
<dbReference type="GO" id="GO:0016747">
    <property type="term" value="F:acyltransferase activity, transferring groups other than amino-acyl groups"/>
    <property type="evidence" value="ECO:0007669"/>
    <property type="project" value="InterPro"/>
</dbReference>
<keyword evidence="2 4" id="KW-0012">Acyltransferase</keyword>
<protein>
    <submittedName>
        <fullName evidence="4">Acetyltransferase YpeA</fullName>
        <ecNumber evidence="4">2.3.1.-</ecNumber>
    </submittedName>
</protein>
<dbReference type="InterPro" id="IPR016181">
    <property type="entry name" value="Acyl_CoA_acyltransferase"/>
</dbReference>
<dbReference type="RefSeq" id="WP_145345200.1">
    <property type="nucleotide sequence ID" value="NZ_CP036261.1"/>
</dbReference>
<evidence type="ECO:0000313" key="5">
    <source>
        <dbReference type="Proteomes" id="UP000319557"/>
    </source>
</evidence>
<dbReference type="Pfam" id="PF00583">
    <property type="entry name" value="Acetyltransf_1"/>
    <property type="match status" value="1"/>
</dbReference>
<dbReference type="EC" id="2.3.1.-" evidence="4"/>
<dbReference type="Gene3D" id="3.40.630.30">
    <property type="match status" value="1"/>
</dbReference>
<keyword evidence="1 4" id="KW-0808">Transferase</keyword>
<dbReference type="PROSITE" id="PS51186">
    <property type="entry name" value="GNAT"/>
    <property type="match status" value="1"/>
</dbReference>
<evidence type="ECO:0000256" key="1">
    <source>
        <dbReference type="ARBA" id="ARBA00022679"/>
    </source>
</evidence>
<sequence>MGITYFKRYRMELDLENFVPSSYRLPEGYEVLPWSEDLLKQHGLAKFHSFQWELDANVFPCLGQRDGCQRLMQEIAGRSNFVPEATWLLRFRDSDSRKPQPVGTVQGIQAEGWGALQNLGIAKPHRGQGLGSILLNLATKGFQQIGLTRMHLEVTTDNTAALRLYERLGYRRAQTVFKAADVAMA</sequence>
<dbReference type="InterPro" id="IPR000182">
    <property type="entry name" value="GNAT_dom"/>
</dbReference>
<evidence type="ECO:0000259" key="3">
    <source>
        <dbReference type="PROSITE" id="PS51186"/>
    </source>
</evidence>
<dbReference type="EMBL" id="CP036261">
    <property type="protein sequence ID" value="QDS88170.1"/>
    <property type="molecule type" value="Genomic_DNA"/>
</dbReference>
<name>A0A517LZX5_9BACT</name>
<evidence type="ECO:0000256" key="2">
    <source>
        <dbReference type="ARBA" id="ARBA00023315"/>
    </source>
</evidence>
<reference evidence="4 5" key="1">
    <citation type="submission" date="2019-02" db="EMBL/GenBank/DDBJ databases">
        <title>Deep-cultivation of Planctomycetes and their phenomic and genomic characterization uncovers novel biology.</title>
        <authorList>
            <person name="Wiegand S."/>
            <person name="Jogler M."/>
            <person name="Boedeker C."/>
            <person name="Pinto D."/>
            <person name="Vollmers J."/>
            <person name="Rivas-Marin E."/>
            <person name="Kohn T."/>
            <person name="Peeters S.H."/>
            <person name="Heuer A."/>
            <person name="Rast P."/>
            <person name="Oberbeckmann S."/>
            <person name="Bunk B."/>
            <person name="Jeske O."/>
            <person name="Meyerdierks A."/>
            <person name="Storesund J.E."/>
            <person name="Kallscheuer N."/>
            <person name="Luecker S."/>
            <person name="Lage O.M."/>
            <person name="Pohl T."/>
            <person name="Merkel B.J."/>
            <person name="Hornburger P."/>
            <person name="Mueller R.-W."/>
            <person name="Bruemmer F."/>
            <person name="Labrenz M."/>
            <person name="Spormann A.M."/>
            <person name="Op den Camp H."/>
            <person name="Overmann J."/>
            <person name="Amann R."/>
            <person name="Jetten M.S.M."/>
            <person name="Mascher T."/>
            <person name="Medema M.H."/>
            <person name="Devos D.P."/>
            <person name="Kaster A.-K."/>
            <person name="Ovreas L."/>
            <person name="Rohde M."/>
            <person name="Galperin M.Y."/>
            <person name="Jogler C."/>
        </authorList>
    </citation>
    <scope>NUCLEOTIDE SEQUENCE [LARGE SCALE GENOMIC DNA]</scope>
    <source>
        <strain evidence="4 5">EC9</strain>
    </source>
</reference>
<gene>
    <name evidence="4" type="primary">ypeA</name>
    <name evidence="4" type="ORF">EC9_23580</name>
</gene>
<dbReference type="PANTHER" id="PTHR43420">
    <property type="entry name" value="ACETYLTRANSFERASE"/>
    <property type="match status" value="1"/>
</dbReference>
<organism evidence="4 5">
    <name type="scientific">Rosistilla ulvae</name>
    <dbReference type="NCBI Taxonomy" id="1930277"/>
    <lineage>
        <taxon>Bacteria</taxon>
        <taxon>Pseudomonadati</taxon>
        <taxon>Planctomycetota</taxon>
        <taxon>Planctomycetia</taxon>
        <taxon>Pirellulales</taxon>
        <taxon>Pirellulaceae</taxon>
        <taxon>Rosistilla</taxon>
    </lineage>
</organism>
<keyword evidence="5" id="KW-1185">Reference proteome</keyword>
<dbReference type="AlphaFoldDB" id="A0A517LZX5"/>
<dbReference type="SUPFAM" id="SSF55729">
    <property type="entry name" value="Acyl-CoA N-acyltransferases (Nat)"/>
    <property type="match status" value="1"/>
</dbReference>
<feature type="domain" description="N-acetyltransferase" evidence="3">
    <location>
        <begin position="100"/>
        <end position="185"/>
    </location>
</feature>
<dbReference type="Proteomes" id="UP000319557">
    <property type="component" value="Chromosome"/>
</dbReference>
<dbReference type="PANTHER" id="PTHR43420:SF44">
    <property type="entry name" value="ACETYLTRANSFERASE YPEA"/>
    <property type="match status" value="1"/>
</dbReference>
<dbReference type="InterPro" id="IPR050680">
    <property type="entry name" value="YpeA/RimI_acetyltransf"/>
</dbReference>
<dbReference type="OrthoDB" id="273614at2"/>